<sequence length="101" mass="11510">MSKHIQSPLLALVISIPFHSFANDSELDLSTMYQDKFTKEIFTQDGRVFRSVGKYQTIDKHGNYIYKDCSETDFYGDPSVTPPEDAILPGPECELIEVIIY</sequence>
<name>A0A9X4FD63_9VIBR</name>
<proteinExistence type="predicted"/>
<keyword evidence="1" id="KW-0732">Signal</keyword>
<feature type="chain" id="PRO_5040659065" evidence="1">
    <location>
        <begin position="23"/>
        <end position="101"/>
    </location>
</feature>
<comment type="caution">
    <text evidence="3">The sequence shown here is derived from an EMBL/GenBank/DDBJ whole genome shotgun (WGS) entry which is preliminary data.</text>
</comment>
<organism evidence="3 4">
    <name type="scientific">Vibrio aestuarianus</name>
    <dbReference type="NCBI Taxonomy" id="28171"/>
    <lineage>
        <taxon>Bacteria</taxon>
        <taxon>Pseudomonadati</taxon>
        <taxon>Pseudomonadota</taxon>
        <taxon>Gammaproteobacteria</taxon>
        <taxon>Vibrionales</taxon>
        <taxon>Vibrionaceae</taxon>
        <taxon>Vibrio</taxon>
    </lineage>
</organism>
<feature type="signal peptide" evidence="1">
    <location>
        <begin position="1"/>
        <end position="22"/>
    </location>
</feature>
<protein>
    <submittedName>
        <fullName evidence="3">Uncharacterized protein</fullName>
    </submittedName>
</protein>
<dbReference type="EMBL" id="JAKNBA010000004">
    <property type="protein sequence ID" value="MDE1241349.1"/>
    <property type="molecule type" value="Genomic_DNA"/>
</dbReference>
<gene>
    <name evidence="2" type="ORF">L9W94_04135</name>
    <name evidence="3" type="ORF">L9X51_05730</name>
</gene>
<dbReference type="AlphaFoldDB" id="A0A9X4FD63"/>
<reference evidence="3" key="1">
    <citation type="submission" date="2022-02" db="EMBL/GenBank/DDBJ databases">
        <title>Emergence and expansion in Europe of a Vibrio aestuarianus clonal complex pathogenic for oysters.</title>
        <authorList>
            <person name="Mesnil A."/>
            <person name="Travers M.-A."/>
        </authorList>
    </citation>
    <scope>NUCLEOTIDE SEQUENCE</scope>
    <source>
        <strain evidence="2">19_064_11T1</strain>
        <strain evidence="3">19_064_15T1</strain>
    </source>
</reference>
<dbReference type="Proteomes" id="UP001140978">
    <property type="component" value="Unassembled WGS sequence"/>
</dbReference>
<accession>A0A9X4FD63</accession>
<dbReference type="Proteomes" id="UP001140979">
    <property type="component" value="Unassembled WGS sequence"/>
</dbReference>
<evidence type="ECO:0000256" key="1">
    <source>
        <dbReference type="SAM" id="SignalP"/>
    </source>
</evidence>
<dbReference type="EMBL" id="JAKNAX010000011">
    <property type="protein sequence ID" value="MDE1345936.1"/>
    <property type="molecule type" value="Genomic_DNA"/>
</dbReference>
<evidence type="ECO:0000313" key="4">
    <source>
        <dbReference type="Proteomes" id="UP001140978"/>
    </source>
</evidence>
<evidence type="ECO:0000313" key="2">
    <source>
        <dbReference type="EMBL" id="MDE1241349.1"/>
    </source>
</evidence>
<dbReference type="RefSeq" id="WP_176313716.1">
    <property type="nucleotide sequence ID" value="NZ_JAKNAM010000007.1"/>
</dbReference>
<evidence type="ECO:0000313" key="3">
    <source>
        <dbReference type="EMBL" id="MDE1345936.1"/>
    </source>
</evidence>